<dbReference type="PROSITE" id="PS00583">
    <property type="entry name" value="PFKB_KINASES_1"/>
    <property type="match status" value="1"/>
</dbReference>
<dbReference type="Proteomes" id="UP000711995">
    <property type="component" value="Unassembled WGS sequence"/>
</dbReference>
<evidence type="ECO:0000259" key="7">
    <source>
        <dbReference type="Pfam" id="PF00294"/>
    </source>
</evidence>
<sequence>MMSIATITLNPAIDTIYHVDHWQEGGINRIQSLLRCAGGKGVNVAKVLRTLGADVSCLGFIGGHHGNLLADLMQQRSLTNQMTSIKEETRICINILSQEHTELLEKGPEITTEESEKFLLQLQSLLASKQLEMIVMSGSLPASLPPDFYSTIIQLAKQYGVSILLDSSGASLWSTYQTPPSILKVNEAEWKEYQNHLSWHQESLETSLLRMDSVPIILITQGKDGAIAKWNQTIYRIEHTPQLHVINATGSGDSVSAGLAYGILHHLTVEETLQLAIACGIDNTQHLEAGTIALESVHQHKKSIQVRQIT</sequence>
<evidence type="ECO:0000256" key="4">
    <source>
        <dbReference type="ARBA" id="ARBA00022777"/>
    </source>
</evidence>
<dbReference type="GO" id="GO:0005829">
    <property type="term" value="C:cytosol"/>
    <property type="evidence" value="ECO:0007669"/>
    <property type="project" value="TreeGrafter"/>
</dbReference>
<evidence type="ECO:0000256" key="1">
    <source>
        <dbReference type="ARBA" id="ARBA00010688"/>
    </source>
</evidence>
<dbReference type="PANTHER" id="PTHR46566:SF2">
    <property type="entry name" value="ATP-DEPENDENT 6-PHOSPHOFRUCTOKINASE ISOZYME 2"/>
    <property type="match status" value="1"/>
</dbReference>
<organism evidence="8 9">
    <name type="scientific">Entomospira entomophila</name>
    <dbReference type="NCBI Taxonomy" id="2719988"/>
    <lineage>
        <taxon>Bacteria</taxon>
        <taxon>Pseudomonadati</taxon>
        <taxon>Spirochaetota</taxon>
        <taxon>Spirochaetia</taxon>
        <taxon>Spirochaetales</taxon>
        <taxon>Spirochaetaceae</taxon>
        <taxon>Entomospira</taxon>
    </lineage>
</organism>
<protein>
    <submittedName>
        <fullName evidence="8">1-phosphofructokinase family hexose kinase</fullName>
    </submittedName>
</protein>
<dbReference type="NCBIfam" id="TIGR03168">
    <property type="entry name" value="1-PFK"/>
    <property type="match status" value="1"/>
</dbReference>
<dbReference type="InterPro" id="IPR029056">
    <property type="entry name" value="Ribokinase-like"/>
</dbReference>
<evidence type="ECO:0000256" key="5">
    <source>
        <dbReference type="ARBA" id="ARBA00022840"/>
    </source>
</evidence>
<dbReference type="PIRSF" id="PIRSF000535">
    <property type="entry name" value="1PFK/6PFK/LacC"/>
    <property type="match status" value="1"/>
</dbReference>
<evidence type="ECO:0000256" key="2">
    <source>
        <dbReference type="ARBA" id="ARBA00022679"/>
    </source>
</evidence>
<dbReference type="Pfam" id="PF00294">
    <property type="entry name" value="PfkB"/>
    <property type="match status" value="1"/>
</dbReference>
<dbReference type="InterPro" id="IPR017583">
    <property type="entry name" value="Tagatose/fructose_Pkinase"/>
</dbReference>
<accession>A0A968KUB5</accession>
<comment type="caution">
    <text evidence="8">The sequence shown here is derived from an EMBL/GenBank/DDBJ whole genome shotgun (WGS) entry which is preliminary data.</text>
</comment>
<dbReference type="Gene3D" id="3.40.1190.20">
    <property type="match status" value="1"/>
</dbReference>
<keyword evidence="3" id="KW-0547">Nucleotide-binding</keyword>
<evidence type="ECO:0000256" key="3">
    <source>
        <dbReference type="ARBA" id="ARBA00022741"/>
    </source>
</evidence>
<dbReference type="SUPFAM" id="SSF53613">
    <property type="entry name" value="Ribokinase-like"/>
    <property type="match status" value="1"/>
</dbReference>
<evidence type="ECO:0000313" key="9">
    <source>
        <dbReference type="Proteomes" id="UP000711995"/>
    </source>
</evidence>
<keyword evidence="9" id="KW-1185">Reference proteome</keyword>
<feature type="domain" description="Carbohydrate kinase PfkB" evidence="7">
    <location>
        <begin position="10"/>
        <end position="289"/>
    </location>
</feature>
<comment type="similarity">
    <text evidence="1">Belongs to the carbohydrate kinase PfkB family.</text>
</comment>
<dbReference type="GO" id="GO:0008443">
    <property type="term" value="F:phosphofructokinase activity"/>
    <property type="evidence" value="ECO:0007669"/>
    <property type="project" value="TreeGrafter"/>
</dbReference>
<gene>
    <name evidence="8" type="ORF">HCT14_07240</name>
</gene>
<keyword evidence="5" id="KW-0067">ATP-binding</keyword>
<evidence type="ECO:0000313" key="8">
    <source>
        <dbReference type="EMBL" id="NIZ41296.1"/>
    </source>
</evidence>
<dbReference type="InterPro" id="IPR011611">
    <property type="entry name" value="PfkB_dom"/>
</dbReference>
<dbReference type="EMBL" id="JAATLJ010000002">
    <property type="protein sequence ID" value="NIZ41296.1"/>
    <property type="molecule type" value="Genomic_DNA"/>
</dbReference>
<name>A0A968KUB5_9SPIO</name>
<dbReference type="InterPro" id="IPR002173">
    <property type="entry name" value="Carboh/pur_kinase_PfkB_CS"/>
</dbReference>
<keyword evidence="2 6" id="KW-0808">Transferase</keyword>
<dbReference type="GO" id="GO:0005524">
    <property type="term" value="F:ATP binding"/>
    <property type="evidence" value="ECO:0007669"/>
    <property type="project" value="UniProtKB-KW"/>
</dbReference>
<keyword evidence="4" id="KW-0418">Kinase</keyword>
<dbReference type="AlphaFoldDB" id="A0A968KUB5"/>
<proteinExistence type="inferred from homology"/>
<dbReference type="CDD" id="cd01164">
    <property type="entry name" value="FruK_PfkB_like"/>
    <property type="match status" value="1"/>
</dbReference>
<dbReference type="PANTHER" id="PTHR46566">
    <property type="entry name" value="1-PHOSPHOFRUCTOKINASE-RELATED"/>
    <property type="match status" value="1"/>
</dbReference>
<reference evidence="8 9" key="1">
    <citation type="submission" date="2020-03" db="EMBL/GenBank/DDBJ databases">
        <title>Spirochaetal bacteria isolated from arthropods constitute a novel genus Entomospira genus novum within the order Spirochaetales.</title>
        <authorList>
            <person name="Grana-Miraglia L."/>
            <person name="Sikutova S."/>
            <person name="Fingerle V."/>
            <person name="Sing A."/>
            <person name="Castillo-Ramirez S."/>
            <person name="Margos G."/>
            <person name="Rudolf I."/>
        </authorList>
    </citation>
    <scope>NUCLEOTIDE SEQUENCE [LARGE SCALE GENOMIC DNA]</scope>
    <source>
        <strain evidence="8 9">BR193</strain>
    </source>
</reference>
<evidence type="ECO:0000256" key="6">
    <source>
        <dbReference type="PIRNR" id="PIRNR000535"/>
    </source>
</evidence>